<comment type="similarity">
    <text evidence="1">Belongs to the RutC family.</text>
</comment>
<protein>
    <submittedName>
        <fullName evidence="2">RidA family protein</fullName>
    </submittedName>
</protein>
<name>A0A7S8C3R6_9HYPH</name>
<reference evidence="2 3" key="1">
    <citation type="submission" date="2020-06" db="EMBL/GenBank/DDBJ databases">
        <title>Genome sequence of 2 isolates from Red Sea Mangroves.</title>
        <authorList>
            <person name="Sefrji F."/>
            <person name="Michoud G."/>
            <person name="Merlino G."/>
            <person name="Daffonchio D."/>
        </authorList>
    </citation>
    <scope>NUCLEOTIDE SEQUENCE [LARGE SCALE GENOMIC DNA]</scope>
    <source>
        <strain evidence="2 3">R1DC25</strain>
    </source>
</reference>
<dbReference type="InterPro" id="IPR035959">
    <property type="entry name" value="RutC-like_sf"/>
</dbReference>
<dbReference type="SUPFAM" id="SSF55298">
    <property type="entry name" value="YjgF-like"/>
    <property type="match status" value="1"/>
</dbReference>
<accession>A0A7S8C3R6</accession>
<dbReference type="GO" id="GO:0005829">
    <property type="term" value="C:cytosol"/>
    <property type="evidence" value="ECO:0007669"/>
    <property type="project" value="TreeGrafter"/>
</dbReference>
<dbReference type="InterPro" id="IPR006175">
    <property type="entry name" value="YjgF/YER057c/UK114"/>
</dbReference>
<dbReference type="GO" id="GO:0019239">
    <property type="term" value="F:deaminase activity"/>
    <property type="evidence" value="ECO:0007669"/>
    <property type="project" value="TreeGrafter"/>
</dbReference>
<proteinExistence type="inferred from homology"/>
<keyword evidence="3" id="KW-1185">Reference proteome</keyword>
<evidence type="ECO:0000313" key="2">
    <source>
        <dbReference type="EMBL" id="QPC42772.1"/>
    </source>
</evidence>
<dbReference type="CDD" id="cd00448">
    <property type="entry name" value="YjgF_YER057c_UK114_family"/>
    <property type="match status" value="1"/>
</dbReference>
<evidence type="ECO:0000313" key="3">
    <source>
        <dbReference type="Proteomes" id="UP000593594"/>
    </source>
</evidence>
<dbReference type="PANTHER" id="PTHR11803:SF58">
    <property type="entry name" value="PROTEIN HMF1-RELATED"/>
    <property type="match status" value="1"/>
</dbReference>
<dbReference type="PANTHER" id="PTHR11803">
    <property type="entry name" value="2-IMINOBUTANOATE/2-IMINOPROPANOATE DEAMINASE RIDA"/>
    <property type="match status" value="1"/>
</dbReference>
<evidence type="ECO:0000256" key="1">
    <source>
        <dbReference type="ARBA" id="ARBA00010552"/>
    </source>
</evidence>
<sequence length="201" mass="22740">MAECFNPGDFWVPFGAFSQMVIGGGGQPVHLKGQVALNRDGEVVGAGDMRAQVRQVLDNISLLLASVNGRMSDIVSLTQYTTDISAFMQAGDIRKGYFDPPYPVTTTVEVVSLYDPSLLIEMTAFVEIPRDRFQRPDGARECMDERPGNRGYQGVRPCALHCVIRRKHVYQSLPVNELPIHMLRFDNERFYRLHHRLSLKR</sequence>
<dbReference type="Proteomes" id="UP000593594">
    <property type="component" value="Chromosome"/>
</dbReference>
<dbReference type="RefSeq" id="WP_213164006.1">
    <property type="nucleotide sequence ID" value="NZ_CP058214.1"/>
</dbReference>
<dbReference type="KEGG" id="kmn:HW532_08725"/>
<gene>
    <name evidence="2" type="ORF">HW532_08725</name>
</gene>
<dbReference type="EMBL" id="CP058214">
    <property type="protein sequence ID" value="QPC42772.1"/>
    <property type="molecule type" value="Genomic_DNA"/>
</dbReference>
<dbReference type="Gene3D" id="3.30.1330.40">
    <property type="entry name" value="RutC-like"/>
    <property type="match status" value="1"/>
</dbReference>
<dbReference type="Pfam" id="PF01042">
    <property type="entry name" value="Ribonuc_L-PSP"/>
    <property type="match status" value="1"/>
</dbReference>
<dbReference type="AlphaFoldDB" id="A0A7S8C3R6"/>
<organism evidence="2 3">
    <name type="scientific">Kaustia mangrovi</name>
    <dbReference type="NCBI Taxonomy" id="2593653"/>
    <lineage>
        <taxon>Bacteria</taxon>
        <taxon>Pseudomonadati</taxon>
        <taxon>Pseudomonadota</taxon>
        <taxon>Alphaproteobacteria</taxon>
        <taxon>Hyphomicrobiales</taxon>
        <taxon>Parvibaculaceae</taxon>
        <taxon>Kaustia</taxon>
    </lineage>
</organism>